<accession>C4Y1E6</accession>
<evidence type="ECO:0000313" key="2">
    <source>
        <dbReference type="EMBL" id="EEQ37906.1"/>
    </source>
</evidence>
<dbReference type="AlphaFoldDB" id="C4Y1E6"/>
<dbReference type="InParanoid" id="C4Y1E6"/>
<dbReference type="EMBL" id="CH408077">
    <property type="protein sequence ID" value="EEQ37906.1"/>
    <property type="molecule type" value="Genomic_DNA"/>
</dbReference>
<sequence>MFFTGPRILFLRGSVVSHAADVRAQLAQAPDPGRTHAILRTLHRSHEKAAFLRFSGGTNRRLRVRSAGISVSMERRQGQAKRAGANTIRRKGQGRKRTGEKGRGANEQQTGQARRTGKTGRPGKVDKRVEVGAQTARLQGAKMTLGRALALPPGENRNGRTRKKRQEKDRKAKLWKIHTCQISNPGKLGHGIVSRSPPSCSCFRL</sequence>
<feature type="region of interest" description="Disordered" evidence="1">
    <location>
        <begin position="72"/>
        <end position="126"/>
    </location>
</feature>
<dbReference type="VEuPathDB" id="FungiDB:CLUG_02028"/>
<gene>
    <name evidence="2" type="ORF">CLUG_02028</name>
</gene>
<reference evidence="2 3" key="1">
    <citation type="journal article" date="2009" name="Nature">
        <title>Evolution of pathogenicity and sexual reproduction in eight Candida genomes.</title>
        <authorList>
            <person name="Butler G."/>
            <person name="Rasmussen M.D."/>
            <person name="Lin M.F."/>
            <person name="Santos M.A."/>
            <person name="Sakthikumar S."/>
            <person name="Munro C.A."/>
            <person name="Rheinbay E."/>
            <person name="Grabherr M."/>
            <person name="Forche A."/>
            <person name="Reedy J.L."/>
            <person name="Agrafioti I."/>
            <person name="Arnaud M.B."/>
            <person name="Bates S."/>
            <person name="Brown A.J."/>
            <person name="Brunke S."/>
            <person name="Costanzo M.C."/>
            <person name="Fitzpatrick D.A."/>
            <person name="de Groot P.W."/>
            <person name="Harris D."/>
            <person name="Hoyer L.L."/>
            <person name="Hube B."/>
            <person name="Klis F.M."/>
            <person name="Kodira C."/>
            <person name="Lennard N."/>
            <person name="Logue M.E."/>
            <person name="Martin R."/>
            <person name="Neiman A.M."/>
            <person name="Nikolaou E."/>
            <person name="Quail M.A."/>
            <person name="Quinn J."/>
            <person name="Santos M.C."/>
            <person name="Schmitzberger F.F."/>
            <person name="Sherlock G."/>
            <person name="Shah P."/>
            <person name="Silverstein K.A."/>
            <person name="Skrzypek M.S."/>
            <person name="Soll D."/>
            <person name="Staggs R."/>
            <person name="Stansfield I."/>
            <person name="Stumpf M.P."/>
            <person name="Sudbery P.E."/>
            <person name="Srikantha T."/>
            <person name="Zeng Q."/>
            <person name="Berman J."/>
            <person name="Berriman M."/>
            <person name="Heitman J."/>
            <person name="Gow N.A."/>
            <person name="Lorenz M.C."/>
            <person name="Birren B.W."/>
            <person name="Kellis M."/>
            <person name="Cuomo C.A."/>
        </authorList>
    </citation>
    <scope>NUCLEOTIDE SEQUENCE [LARGE SCALE GENOMIC DNA]</scope>
    <source>
        <strain evidence="2 3">ATCC 42720</strain>
    </source>
</reference>
<evidence type="ECO:0000256" key="1">
    <source>
        <dbReference type="SAM" id="MobiDB-lite"/>
    </source>
</evidence>
<evidence type="ECO:0000313" key="3">
    <source>
        <dbReference type="Proteomes" id="UP000007703"/>
    </source>
</evidence>
<dbReference type="HOGENOM" id="CLU_1337380_0_0_1"/>
<dbReference type="KEGG" id="clu:CLUG_02028"/>
<proteinExistence type="predicted"/>
<name>C4Y1E6_CLAL4</name>
<organism evidence="2 3">
    <name type="scientific">Clavispora lusitaniae (strain ATCC 42720)</name>
    <name type="common">Yeast</name>
    <name type="synonym">Candida lusitaniae</name>
    <dbReference type="NCBI Taxonomy" id="306902"/>
    <lineage>
        <taxon>Eukaryota</taxon>
        <taxon>Fungi</taxon>
        <taxon>Dikarya</taxon>
        <taxon>Ascomycota</taxon>
        <taxon>Saccharomycotina</taxon>
        <taxon>Pichiomycetes</taxon>
        <taxon>Metschnikowiaceae</taxon>
        <taxon>Clavispora</taxon>
    </lineage>
</organism>
<dbReference type="Proteomes" id="UP000007703">
    <property type="component" value="Unassembled WGS sequence"/>
</dbReference>
<feature type="region of interest" description="Disordered" evidence="1">
    <location>
        <begin position="144"/>
        <end position="172"/>
    </location>
</feature>
<protein>
    <submittedName>
        <fullName evidence="2">Uncharacterized protein</fullName>
    </submittedName>
</protein>